<gene>
    <name evidence="1" type="ORF">ACFO3I_05815</name>
</gene>
<dbReference type="EMBL" id="JBHSGB010000005">
    <property type="protein sequence ID" value="MFC4654538.1"/>
    <property type="molecule type" value="Genomic_DNA"/>
</dbReference>
<proteinExistence type="predicted"/>
<evidence type="ECO:0000313" key="2">
    <source>
        <dbReference type="Proteomes" id="UP001595962"/>
    </source>
</evidence>
<sequence>MKDLTSVHDYLLSPNDVGDWEGEEELVADKINAVFHALWQHLPDDSPLAVIDELMHSVWNELRGGYVLLEADEDELVDWALAYVDQRLEEGVDPDDLAEDDDEEE</sequence>
<reference evidence="2" key="1">
    <citation type="journal article" date="2019" name="Int. J. Syst. Evol. Microbiol.">
        <title>The Global Catalogue of Microorganisms (GCM) 10K type strain sequencing project: providing services to taxonomists for standard genome sequencing and annotation.</title>
        <authorList>
            <consortium name="The Broad Institute Genomics Platform"/>
            <consortium name="The Broad Institute Genome Sequencing Center for Infectious Disease"/>
            <person name="Wu L."/>
            <person name="Ma J."/>
        </authorList>
    </citation>
    <scope>NUCLEOTIDE SEQUENCE [LARGE SCALE GENOMIC DNA]</scope>
    <source>
        <strain evidence="2">DT28</strain>
    </source>
</reference>
<dbReference type="Proteomes" id="UP001595962">
    <property type="component" value="Unassembled WGS sequence"/>
</dbReference>
<keyword evidence="2" id="KW-1185">Reference proteome</keyword>
<protein>
    <submittedName>
        <fullName evidence="1">Uncharacterized protein</fullName>
    </submittedName>
</protein>
<comment type="caution">
    <text evidence="1">The sequence shown here is derived from an EMBL/GenBank/DDBJ whole genome shotgun (WGS) entry which is preliminary data.</text>
</comment>
<accession>A0ABV9JJX7</accession>
<dbReference type="RefSeq" id="WP_377332491.1">
    <property type="nucleotide sequence ID" value="NZ_JBHSGB010000005.1"/>
</dbReference>
<name>A0ABV9JJX7_9GAMM</name>
<evidence type="ECO:0000313" key="1">
    <source>
        <dbReference type="EMBL" id="MFC4654538.1"/>
    </source>
</evidence>
<organism evidence="1 2">
    <name type="scientific">Rheinheimera marina</name>
    <dbReference type="NCBI Taxonomy" id="1774958"/>
    <lineage>
        <taxon>Bacteria</taxon>
        <taxon>Pseudomonadati</taxon>
        <taxon>Pseudomonadota</taxon>
        <taxon>Gammaproteobacteria</taxon>
        <taxon>Chromatiales</taxon>
        <taxon>Chromatiaceae</taxon>
        <taxon>Rheinheimera</taxon>
    </lineage>
</organism>